<proteinExistence type="predicted"/>
<dbReference type="AlphaFoldDB" id="C8XFG8"/>
<feature type="transmembrane region" description="Helical" evidence="1">
    <location>
        <begin position="36"/>
        <end position="57"/>
    </location>
</feature>
<keyword evidence="1" id="KW-1133">Transmembrane helix</keyword>
<feature type="transmembrane region" description="Helical" evidence="1">
    <location>
        <begin position="121"/>
        <end position="143"/>
    </location>
</feature>
<evidence type="ECO:0000313" key="3">
    <source>
        <dbReference type="Proteomes" id="UP000002218"/>
    </source>
</evidence>
<dbReference type="InParanoid" id="C8XFG8"/>
<reference evidence="3" key="1">
    <citation type="submission" date="2009-09" db="EMBL/GenBank/DDBJ databases">
        <title>The complete genome of Nakamurella multipartita DSM 44233.</title>
        <authorList>
            <consortium name="US DOE Joint Genome Institute (JGI-PGF)"/>
            <person name="Lucas S."/>
            <person name="Copeland A."/>
            <person name="Lapidus A."/>
            <person name="Glavina del Rio T."/>
            <person name="Dalin E."/>
            <person name="Tice H."/>
            <person name="Bruce D."/>
            <person name="Goodwin L."/>
            <person name="Pitluck S."/>
            <person name="Kyrpides N."/>
            <person name="Mavromatis K."/>
            <person name="Ivanova N."/>
            <person name="Ovchinnikova G."/>
            <person name="Sims D."/>
            <person name="Meincke L."/>
            <person name="Brettin T."/>
            <person name="Detter J.C."/>
            <person name="Han C."/>
            <person name="Larimer F."/>
            <person name="Land M."/>
            <person name="Hauser L."/>
            <person name="Markowitz V."/>
            <person name="Cheng J.-F."/>
            <person name="Hugenholtz P."/>
            <person name="Woyke T."/>
            <person name="Wu D."/>
            <person name="Klenk H.-P."/>
            <person name="Eisen J.A."/>
        </authorList>
    </citation>
    <scope>NUCLEOTIDE SEQUENCE [LARGE SCALE GENOMIC DNA]</scope>
    <source>
        <strain evidence="3">ATCC 700099 / DSM 44233 / CIP 104796 / JCM 9543 / NBRC 105858 / Y-104</strain>
    </source>
</reference>
<name>C8XFG8_NAKMY</name>
<reference evidence="2 3" key="2">
    <citation type="journal article" date="2010" name="Stand. Genomic Sci.">
        <title>Complete genome sequence of Nakamurella multipartita type strain (Y-104).</title>
        <authorList>
            <person name="Tice H."/>
            <person name="Mayilraj S."/>
            <person name="Sims D."/>
            <person name="Lapidus A."/>
            <person name="Nolan M."/>
            <person name="Lucas S."/>
            <person name="Glavina Del Rio T."/>
            <person name="Copeland A."/>
            <person name="Cheng J.F."/>
            <person name="Meincke L."/>
            <person name="Bruce D."/>
            <person name="Goodwin L."/>
            <person name="Pitluck S."/>
            <person name="Ivanova N."/>
            <person name="Mavromatis K."/>
            <person name="Ovchinnikova G."/>
            <person name="Pati A."/>
            <person name="Chen A."/>
            <person name="Palaniappan K."/>
            <person name="Land M."/>
            <person name="Hauser L."/>
            <person name="Chang Y.J."/>
            <person name="Jeffries C.D."/>
            <person name="Detter J.C."/>
            <person name="Brettin T."/>
            <person name="Rohde M."/>
            <person name="Goker M."/>
            <person name="Bristow J."/>
            <person name="Eisen J.A."/>
            <person name="Markowitz V."/>
            <person name="Hugenholtz P."/>
            <person name="Kyrpides N.C."/>
            <person name="Klenk H.P."/>
            <person name="Chen F."/>
        </authorList>
    </citation>
    <scope>NUCLEOTIDE SEQUENCE [LARGE SCALE GENOMIC DNA]</scope>
    <source>
        <strain evidence="3">ATCC 700099 / DSM 44233 / CIP 104796 / JCM 9543 / NBRC 105858 / Y-104</strain>
    </source>
</reference>
<keyword evidence="1" id="KW-0812">Transmembrane</keyword>
<dbReference type="Proteomes" id="UP000002218">
    <property type="component" value="Chromosome"/>
</dbReference>
<organism evidence="2 3">
    <name type="scientific">Nakamurella multipartita (strain ATCC 700099 / DSM 44233 / CIP 104796 / JCM 9543 / NBRC 105858 / Y-104)</name>
    <name type="common">Microsphaera multipartita</name>
    <dbReference type="NCBI Taxonomy" id="479431"/>
    <lineage>
        <taxon>Bacteria</taxon>
        <taxon>Bacillati</taxon>
        <taxon>Actinomycetota</taxon>
        <taxon>Actinomycetes</taxon>
        <taxon>Nakamurellales</taxon>
        <taxon>Nakamurellaceae</taxon>
        <taxon>Nakamurella</taxon>
    </lineage>
</organism>
<dbReference type="EMBL" id="CP001737">
    <property type="protein sequence ID" value="ACV79945.1"/>
    <property type="molecule type" value="Genomic_DNA"/>
</dbReference>
<sequence precursor="true">MEGFVAVGFGCVIAGGLVAAVTGPTGFRAGSWVAAYLVLVAGVAQIGLGVGQWLLAVRAPSPSMVVVELFAWNAGSAAVVTGTLTGSALVVGVGGAGLAAALGLFLYHVRRSRSHRRWQLMLYRGLAALLAVSIPVGLFLSVLRHR</sequence>
<feature type="transmembrane region" description="Helical" evidence="1">
    <location>
        <begin position="88"/>
        <end position="109"/>
    </location>
</feature>
<protein>
    <submittedName>
        <fullName evidence="2">Uncharacterized protein</fullName>
    </submittedName>
</protein>
<dbReference type="eggNOG" id="ENOG5032YKS">
    <property type="taxonomic scope" value="Bacteria"/>
</dbReference>
<dbReference type="KEGG" id="nml:Namu_3633"/>
<keyword evidence="1" id="KW-0472">Membrane</keyword>
<evidence type="ECO:0000313" key="2">
    <source>
        <dbReference type="EMBL" id="ACV79945.1"/>
    </source>
</evidence>
<keyword evidence="3" id="KW-1185">Reference proteome</keyword>
<gene>
    <name evidence="2" type="ordered locus">Namu_3633</name>
</gene>
<dbReference type="HOGENOM" id="CLU_112380_0_0_11"/>
<accession>C8XFG8</accession>
<evidence type="ECO:0000256" key="1">
    <source>
        <dbReference type="SAM" id="Phobius"/>
    </source>
</evidence>